<evidence type="ECO:0000256" key="3">
    <source>
        <dbReference type="ARBA" id="ARBA00016943"/>
    </source>
</evidence>
<dbReference type="RefSeq" id="WP_244076731.1">
    <property type="nucleotide sequence ID" value="NZ_AP025581.1"/>
</dbReference>
<comment type="pathway">
    <text evidence="13">Carbohydrate metabolism; D-ribose degradation; D-ribose 5-phosphate from beta-D-ribopyranose: step 2/2.</text>
</comment>
<keyword evidence="4 13" id="KW-0963">Cytoplasm</keyword>
<dbReference type="FunFam" id="3.40.1190.20:FF:000012">
    <property type="entry name" value="Ribokinase"/>
    <property type="match status" value="1"/>
</dbReference>
<dbReference type="PANTHER" id="PTHR10584:SF166">
    <property type="entry name" value="RIBOKINASE"/>
    <property type="match status" value="1"/>
</dbReference>
<evidence type="ECO:0000256" key="2">
    <source>
        <dbReference type="ARBA" id="ARBA00012035"/>
    </source>
</evidence>
<feature type="binding site" evidence="13">
    <location>
        <position position="291"/>
    </location>
    <ligand>
        <name>K(+)</name>
        <dbReference type="ChEBI" id="CHEBI:29103"/>
    </ligand>
</feature>
<feature type="binding site" evidence="13">
    <location>
        <position position="246"/>
    </location>
    <ligand>
        <name>K(+)</name>
        <dbReference type="ChEBI" id="CHEBI:29103"/>
    </ligand>
</feature>
<feature type="binding site" evidence="13">
    <location>
        <position position="287"/>
    </location>
    <ligand>
        <name>K(+)</name>
        <dbReference type="ChEBI" id="CHEBI:29103"/>
    </ligand>
</feature>
<keyword evidence="12 13" id="KW-0119">Carbohydrate metabolism</keyword>
<feature type="binding site" evidence="13">
    <location>
        <position position="184"/>
    </location>
    <ligand>
        <name>ATP</name>
        <dbReference type="ChEBI" id="CHEBI:30616"/>
    </ligand>
</feature>
<dbReference type="NCBIfam" id="NF008353">
    <property type="entry name" value="PRK11142.1"/>
    <property type="match status" value="1"/>
</dbReference>
<dbReference type="PANTHER" id="PTHR10584">
    <property type="entry name" value="SUGAR KINASE"/>
    <property type="match status" value="1"/>
</dbReference>
<evidence type="ECO:0000256" key="6">
    <source>
        <dbReference type="ARBA" id="ARBA00022723"/>
    </source>
</evidence>
<evidence type="ECO:0000313" key="16">
    <source>
        <dbReference type="EMBL" id="GKI19507.1"/>
    </source>
</evidence>
<evidence type="ECO:0000259" key="15">
    <source>
        <dbReference type="Pfam" id="PF00294"/>
    </source>
</evidence>
<dbReference type="SUPFAM" id="SSF53613">
    <property type="entry name" value="Ribokinase-like"/>
    <property type="match status" value="1"/>
</dbReference>
<gene>
    <name evidence="16" type="primary">rbsK_2</name>
    <name evidence="13" type="synonym">rbsK</name>
    <name evidence="16" type="ORF">CE91St16_24150</name>
</gene>
<evidence type="ECO:0000256" key="4">
    <source>
        <dbReference type="ARBA" id="ARBA00022490"/>
    </source>
</evidence>
<comment type="caution">
    <text evidence="16">The sequence shown here is derived from an EMBL/GenBank/DDBJ whole genome shotgun (WGS) entry which is preliminary data.</text>
</comment>
<dbReference type="InterPro" id="IPR011611">
    <property type="entry name" value="PfkB_dom"/>
</dbReference>
<evidence type="ECO:0000256" key="9">
    <source>
        <dbReference type="ARBA" id="ARBA00022840"/>
    </source>
</evidence>
<dbReference type="GO" id="GO:0004747">
    <property type="term" value="F:ribokinase activity"/>
    <property type="evidence" value="ECO:0007669"/>
    <property type="project" value="UniProtKB-UniRule"/>
</dbReference>
<dbReference type="HAMAP" id="MF_01987">
    <property type="entry name" value="Ribokinase"/>
    <property type="match status" value="1"/>
</dbReference>
<comment type="caution">
    <text evidence="13">Lacks conserved residue(s) required for the propagation of feature annotation.</text>
</comment>
<feature type="binding site" evidence="13">
    <location>
        <begin position="39"/>
        <end position="43"/>
    </location>
    <ligand>
        <name>substrate</name>
    </ligand>
</feature>
<feature type="binding site" evidence="13">
    <location>
        <position position="248"/>
    </location>
    <ligand>
        <name>K(+)</name>
        <dbReference type="ChEBI" id="CHEBI:29103"/>
    </ligand>
</feature>
<feature type="binding site" evidence="13">
    <location>
        <begin position="251"/>
        <end position="252"/>
    </location>
    <ligand>
        <name>ATP</name>
        <dbReference type="ChEBI" id="CHEBI:30616"/>
    </ligand>
</feature>
<feature type="compositionally biased region" description="Polar residues" evidence="14">
    <location>
        <begin position="306"/>
        <end position="316"/>
    </location>
</feature>
<evidence type="ECO:0000256" key="7">
    <source>
        <dbReference type="ARBA" id="ARBA00022741"/>
    </source>
</evidence>
<comment type="subunit">
    <text evidence="13">Homodimer.</text>
</comment>
<feature type="binding site" evidence="13">
    <location>
        <position position="285"/>
    </location>
    <ligand>
        <name>K(+)</name>
        <dbReference type="ChEBI" id="CHEBI:29103"/>
    </ligand>
</feature>
<accession>A0AA37KSV8</accession>
<dbReference type="GO" id="GO:0019303">
    <property type="term" value="P:D-ribose catabolic process"/>
    <property type="evidence" value="ECO:0007669"/>
    <property type="project" value="UniProtKB-UniRule"/>
</dbReference>
<evidence type="ECO:0000256" key="11">
    <source>
        <dbReference type="ARBA" id="ARBA00022958"/>
    </source>
</evidence>
<evidence type="ECO:0000256" key="5">
    <source>
        <dbReference type="ARBA" id="ARBA00022679"/>
    </source>
</evidence>
<comment type="function">
    <text evidence="13">Catalyzes the phosphorylation of ribose at O-5 in a reaction requiring ATP and magnesium. The resulting D-ribose-5-phosphate can then be used either for sythesis of nucleotides, histidine, and tryptophan, or as a component of the pentose phosphate pathway.</text>
</comment>
<evidence type="ECO:0000256" key="8">
    <source>
        <dbReference type="ARBA" id="ARBA00022777"/>
    </source>
</evidence>
<keyword evidence="11 13" id="KW-0630">Potassium</keyword>
<proteinExistence type="inferred from homology"/>
<keyword evidence="7 13" id="KW-0547">Nucleotide-binding</keyword>
<comment type="catalytic activity">
    <reaction evidence="13">
        <text>D-ribose + ATP = D-ribose 5-phosphate + ADP + H(+)</text>
        <dbReference type="Rhea" id="RHEA:13697"/>
        <dbReference type="ChEBI" id="CHEBI:15378"/>
        <dbReference type="ChEBI" id="CHEBI:30616"/>
        <dbReference type="ChEBI" id="CHEBI:47013"/>
        <dbReference type="ChEBI" id="CHEBI:78346"/>
        <dbReference type="ChEBI" id="CHEBI:456216"/>
        <dbReference type="EC" id="2.7.1.15"/>
    </reaction>
</comment>
<dbReference type="InterPro" id="IPR002139">
    <property type="entry name" value="Ribo/fructo_kinase"/>
</dbReference>
<dbReference type="InterPro" id="IPR029056">
    <property type="entry name" value="Ribokinase-like"/>
</dbReference>
<dbReference type="InterPro" id="IPR002173">
    <property type="entry name" value="Carboh/pur_kinase_PfkB_CS"/>
</dbReference>
<comment type="similarity">
    <text evidence="1">Belongs to the carbohydrate kinase pfkB family.</text>
</comment>
<name>A0AA37KSV8_9BACT</name>
<evidence type="ECO:0000256" key="13">
    <source>
        <dbReference type="HAMAP-Rule" id="MF_01987"/>
    </source>
</evidence>
<keyword evidence="6 13" id="KW-0479">Metal-binding</keyword>
<dbReference type="NCBIfam" id="TIGR02152">
    <property type="entry name" value="D_ribokin_bact"/>
    <property type="match status" value="1"/>
</dbReference>
<dbReference type="Pfam" id="PF00294">
    <property type="entry name" value="PfkB"/>
    <property type="match status" value="1"/>
</dbReference>
<comment type="similarity">
    <text evidence="13">Belongs to the carbohydrate kinase PfkB family. Ribokinase subfamily.</text>
</comment>
<feature type="region of interest" description="Disordered" evidence="14">
    <location>
        <begin position="297"/>
        <end position="316"/>
    </location>
</feature>
<reference evidence="16" key="1">
    <citation type="submission" date="2022-01" db="EMBL/GenBank/DDBJ databases">
        <title>Novel bile acid biosynthetic pathways are enriched in the microbiome of centenarians.</title>
        <authorList>
            <person name="Sato Y."/>
            <person name="Atarashi K."/>
            <person name="Plichta R.D."/>
            <person name="Arai Y."/>
            <person name="Sasajima S."/>
            <person name="Kearney M.S."/>
            <person name="Suda W."/>
            <person name="Takeshita K."/>
            <person name="Sasaki T."/>
            <person name="Okamoto S."/>
            <person name="Skelly N.A."/>
            <person name="Okamura Y."/>
            <person name="Vlamakis H."/>
            <person name="Li Y."/>
            <person name="Tanoue T."/>
            <person name="Takei H."/>
            <person name="Nittono H."/>
            <person name="Narushima S."/>
            <person name="Irie J."/>
            <person name="Itoh H."/>
            <person name="Moriya K."/>
            <person name="Sugiura Y."/>
            <person name="Suematsu M."/>
            <person name="Moritoki N."/>
            <person name="Shibata S."/>
            <person name="Littman R.D."/>
            <person name="Fischbach A.M."/>
            <person name="Uwamino Y."/>
            <person name="Inoue T."/>
            <person name="Honda A."/>
            <person name="Hattori M."/>
            <person name="Murai T."/>
            <person name="Xavier J.R."/>
            <person name="Hirose N."/>
            <person name="Honda K."/>
        </authorList>
    </citation>
    <scope>NUCLEOTIDE SEQUENCE</scope>
    <source>
        <strain evidence="16">CE91-St16</strain>
    </source>
</reference>
<keyword evidence="5 13" id="KW-0808">Transferase</keyword>
<dbReference type="InterPro" id="IPR011877">
    <property type="entry name" value="Ribokinase"/>
</dbReference>
<feature type="domain" description="Carbohydrate kinase PfkB" evidence="15">
    <location>
        <begin position="1"/>
        <end position="295"/>
    </location>
</feature>
<keyword evidence="8 13" id="KW-0418">Kinase</keyword>
<dbReference type="AlphaFoldDB" id="A0AA37KSV8"/>
<comment type="subcellular location">
    <subcellularLocation>
        <location evidence="13">Cytoplasm</location>
    </subcellularLocation>
</comment>
<dbReference type="Gene3D" id="3.40.1190.20">
    <property type="match status" value="1"/>
</dbReference>
<dbReference type="EC" id="2.7.1.15" evidence="2 13"/>
<comment type="activity regulation">
    <text evidence="13">Activated by a monovalent cation that binds near, but not in, the active site. The most likely occupant of the site in vivo is potassium. Ion binding induces a conformational change that may alter substrate affinity.</text>
</comment>
<comment type="cofactor">
    <cofactor evidence="13">
        <name>Mg(2+)</name>
        <dbReference type="ChEBI" id="CHEBI:18420"/>
    </cofactor>
    <text evidence="13">Requires a divalent cation, most likely magnesium in vivo, as an electrophilic catalyst to aid phosphoryl group transfer. It is the chelate of the metal and the nucleotide that is the actual substrate.</text>
</comment>
<dbReference type="GO" id="GO:0005829">
    <property type="term" value="C:cytosol"/>
    <property type="evidence" value="ECO:0007669"/>
    <property type="project" value="TreeGrafter"/>
</dbReference>
<dbReference type="EMBL" id="BQOL01000001">
    <property type="protein sequence ID" value="GKI19507.1"/>
    <property type="molecule type" value="Genomic_DNA"/>
</dbReference>
<evidence type="ECO:0000256" key="12">
    <source>
        <dbReference type="ARBA" id="ARBA00023277"/>
    </source>
</evidence>
<evidence type="ECO:0000256" key="14">
    <source>
        <dbReference type="SAM" id="MobiDB-lite"/>
    </source>
</evidence>
<sequence length="316" mass="33097">MEKIVIVGSANTDLIVRADRIPSPGETVLGGEFRIVSGGKGANQAVAVARLGGDALFVARIGTDLFGDELMARYTAEKMDTSHVVRDSQAPTGVALITVDNSAENCIVVAPGANARLSRKDIDDVRPELAKAGYLLIQLEIPLETVEYAIQTAAELGVRVILNPAPAAQIDEKYLKYVYLLTPNESECTLLTGRPVLNGTDAAAAAETLLNKGVKNVIVTCGSRGALVKNADICTVVPACRVSAVDTTAAGDVFNGALTVALAEGLPLLEAARFATHAAALSVTRIGAQSSIPTRREVDDARFANNGRSADRMTTL</sequence>
<evidence type="ECO:0000313" key="17">
    <source>
        <dbReference type="Proteomes" id="UP001055105"/>
    </source>
</evidence>
<dbReference type="GO" id="GO:0005524">
    <property type="term" value="F:ATP binding"/>
    <property type="evidence" value="ECO:0007669"/>
    <property type="project" value="UniProtKB-UniRule"/>
</dbReference>
<protein>
    <recommendedName>
        <fullName evidence="3 13">Ribokinase</fullName>
        <shortName evidence="13">RK</shortName>
        <ecNumber evidence="2 13">2.7.1.15</ecNumber>
    </recommendedName>
</protein>
<feature type="binding site" evidence="13">
    <location>
        <begin position="220"/>
        <end position="225"/>
    </location>
    <ligand>
        <name>ATP</name>
        <dbReference type="ChEBI" id="CHEBI:30616"/>
    </ligand>
</feature>
<dbReference type="PRINTS" id="PR00990">
    <property type="entry name" value="RIBOKINASE"/>
</dbReference>
<feature type="active site" description="Proton acceptor" evidence="13">
    <location>
        <position position="252"/>
    </location>
</feature>
<organism evidence="16 17">
    <name type="scientific">Alistipes finegoldii</name>
    <dbReference type="NCBI Taxonomy" id="214856"/>
    <lineage>
        <taxon>Bacteria</taxon>
        <taxon>Pseudomonadati</taxon>
        <taxon>Bacteroidota</taxon>
        <taxon>Bacteroidia</taxon>
        <taxon>Bacteroidales</taxon>
        <taxon>Rikenellaceae</taxon>
        <taxon>Alistipes</taxon>
    </lineage>
</organism>
<keyword evidence="9 13" id="KW-0067">ATP-binding</keyword>
<feature type="binding site" evidence="13">
    <location>
        <position position="140"/>
    </location>
    <ligand>
        <name>substrate</name>
    </ligand>
</feature>
<keyword evidence="10 13" id="KW-0460">Magnesium</keyword>
<dbReference type="PROSITE" id="PS00583">
    <property type="entry name" value="PFKB_KINASES_1"/>
    <property type="match status" value="1"/>
</dbReference>
<dbReference type="GO" id="GO:0046872">
    <property type="term" value="F:metal ion binding"/>
    <property type="evidence" value="ECO:0007669"/>
    <property type="project" value="UniProtKB-KW"/>
</dbReference>
<dbReference type="Proteomes" id="UP001055105">
    <property type="component" value="Unassembled WGS sequence"/>
</dbReference>
<feature type="binding site" evidence="13">
    <location>
        <position position="252"/>
    </location>
    <ligand>
        <name>substrate</name>
    </ligand>
</feature>
<evidence type="ECO:0000256" key="10">
    <source>
        <dbReference type="ARBA" id="ARBA00022842"/>
    </source>
</evidence>
<feature type="binding site" evidence="13">
    <location>
        <position position="282"/>
    </location>
    <ligand>
        <name>K(+)</name>
        <dbReference type="ChEBI" id="CHEBI:29103"/>
    </ligand>
</feature>
<feature type="binding site" evidence="13">
    <location>
        <begin position="11"/>
        <end position="13"/>
    </location>
    <ligand>
        <name>substrate</name>
    </ligand>
</feature>
<dbReference type="PROSITE" id="PS00584">
    <property type="entry name" value="PFKB_KINASES_2"/>
    <property type="match status" value="1"/>
</dbReference>
<dbReference type="CDD" id="cd01174">
    <property type="entry name" value="ribokinase"/>
    <property type="match status" value="1"/>
</dbReference>
<evidence type="ECO:0000256" key="1">
    <source>
        <dbReference type="ARBA" id="ARBA00005380"/>
    </source>
</evidence>